<proteinExistence type="predicted"/>
<sequence length="259" mass="28934">CFSLTWNCNSCLSSSIFSSAELSISCRDFILESVAISLFSVEYSVSISESFFQCHCSILNLSNSSCINFVFESTSVTKDCVFSVSLTWNCNSCLSSSIFSSAELSISCLSIRNVREYFISDEFSVVSESIILSASVISLQLNSFQSKWKRFRADFFSKSEVIFLIISSDVRNISILLDNVSFDLESDSIKARSIFSQIIWNMKCRSCIFYFISQTNPFGSLNCRKCIIYFIRTLPVSIISEIAAEVSSCIGFNVIANPA</sequence>
<accession>A0AAD7ZV48</accession>
<name>A0AAD7ZV48_DIPPU</name>
<comment type="caution">
    <text evidence="1">The sequence shown here is derived from an EMBL/GenBank/DDBJ whole genome shotgun (WGS) entry which is preliminary data.</text>
</comment>
<organism evidence="1 2">
    <name type="scientific">Diploptera punctata</name>
    <name type="common">Pacific beetle cockroach</name>
    <dbReference type="NCBI Taxonomy" id="6984"/>
    <lineage>
        <taxon>Eukaryota</taxon>
        <taxon>Metazoa</taxon>
        <taxon>Ecdysozoa</taxon>
        <taxon>Arthropoda</taxon>
        <taxon>Hexapoda</taxon>
        <taxon>Insecta</taxon>
        <taxon>Pterygota</taxon>
        <taxon>Neoptera</taxon>
        <taxon>Polyneoptera</taxon>
        <taxon>Dictyoptera</taxon>
        <taxon>Blattodea</taxon>
        <taxon>Blaberoidea</taxon>
        <taxon>Blaberidae</taxon>
        <taxon>Diplopterinae</taxon>
        <taxon>Diploptera</taxon>
    </lineage>
</organism>
<evidence type="ECO:0000313" key="2">
    <source>
        <dbReference type="Proteomes" id="UP001233999"/>
    </source>
</evidence>
<reference evidence="1" key="1">
    <citation type="journal article" date="2023" name="IScience">
        <title>Live-bearing cockroach genome reveals convergent evolutionary mechanisms linked to viviparity in insects and beyond.</title>
        <authorList>
            <person name="Fouks B."/>
            <person name="Harrison M.C."/>
            <person name="Mikhailova A.A."/>
            <person name="Marchal E."/>
            <person name="English S."/>
            <person name="Carruthers M."/>
            <person name="Jennings E.C."/>
            <person name="Chiamaka E.L."/>
            <person name="Frigard R.A."/>
            <person name="Pippel M."/>
            <person name="Attardo G.M."/>
            <person name="Benoit J.B."/>
            <person name="Bornberg-Bauer E."/>
            <person name="Tobe S.S."/>
        </authorList>
    </citation>
    <scope>NUCLEOTIDE SEQUENCE</scope>
    <source>
        <strain evidence="1">Stay&amp;Tobe</strain>
    </source>
</reference>
<dbReference type="Proteomes" id="UP001233999">
    <property type="component" value="Unassembled WGS sequence"/>
</dbReference>
<protein>
    <submittedName>
        <fullName evidence="1">Uncharacterized protein</fullName>
    </submittedName>
</protein>
<evidence type="ECO:0000313" key="1">
    <source>
        <dbReference type="EMBL" id="KAJ9587268.1"/>
    </source>
</evidence>
<dbReference type="EMBL" id="JASPKZ010006461">
    <property type="protein sequence ID" value="KAJ9587268.1"/>
    <property type="molecule type" value="Genomic_DNA"/>
</dbReference>
<keyword evidence="2" id="KW-1185">Reference proteome</keyword>
<dbReference type="AlphaFoldDB" id="A0AAD7ZV48"/>
<feature type="non-terminal residue" evidence="1">
    <location>
        <position position="259"/>
    </location>
</feature>
<reference evidence="1" key="2">
    <citation type="submission" date="2023-05" db="EMBL/GenBank/DDBJ databases">
        <authorList>
            <person name="Fouks B."/>
        </authorList>
    </citation>
    <scope>NUCLEOTIDE SEQUENCE</scope>
    <source>
        <strain evidence="1">Stay&amp;Tobe</strain>
        <tissue evidence="1">Testes</tissue>
    </source>
</reference>
<gene>
    <name evidence="1" type="ORF">L9F63_019199</name>
</gene>
<feature type="non-terminal residue" evidence="1">
    <location>
        <position position="1"/>
    </location>
</feature>